<protein>
    <submittedName>
        <fullName evidence="2">Uncharacterized protein</fullName>
    </submittedName>
</protein>
<accession>A0A517MMI7</accession>
<evidence type="ECO:0000313" key="2">
    <source>
        <dbReference type="EMBL" id="QDS96070.1"/>
    </source>
</evidence>
<keyword evidence="3" id="KW-1185">Reference proteome</keyword>
<dbReference type="Proteomes" id="UP000320672">
    <property type="component" value="Chromosome"/>
</dbReference>
<reference evidence="2 3" key="1">
    <citation type="submission" date="2019-02" db="EMBL/GenBank/DDBJ databases">
        <title>Deep-cultivation of Planctomycetes and their phenomic and genomic characterization uncovers novel biology.</title>
        <authorList>
            <person name="Wiegand S."/>
            <person name="Jogler M."/>
            <person name="Boedeker C."/>
            <person name="Pinto D."/>
            <person name="Vollmers J."/>
            <person name="Rivas-Marin E."/>
            <person name="Kohn T."/>
            <person name="Peeters S.H."/>
            <person name="Heuer A."/>
            <person name="Rast P."/>
            <person name="Oberbeckmann S."/>
            <person name="Bunk B."/>
            <person name="Jeske O."/>
            <person name="Meyerdierks A."/>
            <person name="Storesund J.E."/>
            <person name="Kallscheuer N."/>
            <person name="Luecker S."/>
            <person name="Lage O.M."/>
            <person name="Pohl T."/>
            <person name="Merkel B.J."/>
            <person name="Hornburger P."/>
            <person name="Mueller R.-W."/>
            <person name="Bruemmer F."/>
            <person name="Labrenz M."/>
            <person name="Spormann A.M."/>
            <person name="Op den Camp H."/>
            <person name="Overmann J."/>
            <person name="Amann R."/>
            <person name="Jetten M.S.M."/>
            <person name="Mascher T."/>
            <person name="Medema M.H."/>
            <person name="Devos D.P."/>
            <person name="Kaster A.-K."/>
            <person name="Ovreas L."/>
            <person name="Rohde M."/>
            <person name="Galperin M.Y."/>
            <person name="Jogler C."/>
        </authorList>
    </citation>
    <scope>NUCLEOTIDE SEQUENCE [LARGE SCALE GENOMIC DNA]</scope>
    <source>
        <strain evidence="2 3">FF011L</strain>
    </source>
</reference>
<name>A0A517MMI7_9BACT</name>
<organism evidence="2 3">
    <name type="scientific">Roseimaritima multifibrata</name>
    <dbReference type="NCBI Taxonomy" id="1930274"/>
    <lineage>
        <taxon>Bacteria</taxon>
        <taxon>Pseudomonadati</taxon>
        <taxon>Planctomycetota</taxon>
        <taxon>Planctomycetia</taxon>
        <taxon>Pirellulales</taxon>
        <taxon>Pirellulaceae</taxon>
        <taxon>Roseimaritima</taxon>
    </lineage>
</organism>
<proteinExistence type="predicted"/>
<dbReference type="AlphaFoldDB" id="A0A517MMI7"/>
<gene>
    <name evidence="2" type="ORF">FF011L_48740</name>
</gene>
<dbReference type="KEGG" id="rml:FF011L_48740"/>
<sequence>MTKLQIASTNYRSAAKAADSLRSTEKKTISINECEVTEQENVPSPPFKRRPKAISDRKKQRCMLLAQLPHKAFGTTAPITRTEISVQLYRTNAVTPANHGNATRIYDLMIKFM</sequence>
<evidence type="ECO:0000313" key="3">
    <source>
        <dbReference type="Proteomes" id="UP000320672"/>
    </source>
</evidence>
<dbReference type="EMBL" id="CP036262">
    <property type="protein sequence ID" value="QDS96070.1"/>
    <property type="molecule type" value="Genomic_DNA"/>
</dbReference>
<feature type="region of interest" description="Disordered" evidence="1">
    <location>
        <begin position="35"/>
        <end position="54"/>
    </location>
</feature>
<evidence type="ECO:0000256" key="1">
    <source>
        <dbReference type="SAM" id="MobiDB-lite"/>
    </source>
</evidence>